<evidence type="ECO:0008006" key="5">
    <source>
        <dbReference type="Google" id="ProtNLM"/>
    </source>
</evidence>
<dbReference type="InterPro" id="IPR051199">
    <property type="entry name" value="LPS_LOS_Heptosyltrfase"/>
</dbReference>
<accession>A0A930BQL1</accession>
<proteinExistence type="predicted"/>
<keyword evidence="1" id="KW-0328">Glycosyltransferase</keyword>
<protein>
    <recommendedName>
        <fullName evidence="5">Glycosyltransferase family 9 protein</fullName>
    </recommendedName>
</protein>
<evidence type="ECO:0000256" key="1">
    <source>
        <dbReference type="ARBA" id="ARBA00022676"/>
    </source>
</evidence>
<dbReference type="Pfam" id="PF01075">
    <property type="entry name" value="Glyco_transf_9"/>
    <property type="match status" value="1"/>
</dbReference>
<dbReference type="EMBL" id="JABZMI010000022">
    <property type="protein sequence ID" value="MBF1163897.1"/>
    <property type="molecule type" value="Genomic_DNA"/>
</dbReference>
<evidence type="ECO:0000256" key="2">
    <source>
        <dbReference type="ARBA" id="ARBA00022679"/>
    </source>
</evidence>
<organism evidence="3 4">
    <name type="scientific">Dechloromonas agitata</name>
    <dbReference type="NCBI Taxonomy" id="73030"/>
    <lineage>
        <taxon>Bacteria</taxon>
        <taxon>Pseudomonadati</taxon>
        <taxon>Pseudomonadota</taxon>
        <taxon>Betaproteobacteria</taxon>
        <taxon>Rhodocyclales</taxon>
        <taxon>Azonexaceae</taxon>
        <taxon>Dechloromonas</taxon>
    </lineage>
</organism>
<evidence type="ECO:0000313" key="3">
    <source>
        <dbReference type="EMBL" id="MBF1163897.1"/>
    </source>
</evidence>
<reference evidence="3" key="1">
    <citation type="submission" date="2020-04" db="EMBL/GenBank/DDBJ databases">
        <title>Deep metagenomics examines the oral microbiome during advanced dental caries in children, revealing novel taxa and co-occurrences with host molecules.</title>
        <authorList>
            <person name="Baker J.L."/>
            <person name="Morton J.T."/>
            <person name="Dinis M."/>
            <person name="Alvarez R."/>
            <person name="Tran N.C."/>
            <person name="Knight R."/>
            <person name="Edlund A."/>
        </authorList>
    </citation>
    <scope>NUCLEOTIDE SEQUENCE</scope>
    <source>
        <strain evidence="3">JCVI_32_bin.24</strain>
    </source>
</reference>
<name>A0A930BQL1_9RHOO</name>
<dbReference type="Proteomes" id="UP000718593">
    <property type="component" value="Unassembled WGS sequence"/>
</dbReference>
<dbReference type="AlphaFoldDB" id="A0A930BQL1"/>
<dbReference type="PANTHER" id="PTHR30160:SF23">
    <property type="match status" value="1"/>
</dbReference>
<dbReference type="GO" id="GO:0005829">
    <property type="term" value="C:cytosol"/>
    <property type="evidence" value="ECO:0007669"/>
    <property type="project" value="TreeGrafter"/>
</dbReference>
<comment type="caution">
    <text evidence="3">The sequence shown here is derived from an EMBL/GenBank/DDBJ whole genome shotgun (WGS) entry which is preliminary data.</text>
</comment>
<dbReference type="InterPro" id="IPR002201">
    <property type="entry name" value="Glyco_trans_9"/>
</dbReference>
<keyword evidence="2" id="KW-0808">Transferase</keyword>
<dbReference type="Gene3D" id="3.40.50.2000">
    <property type="entry name" value="Glycogen Phosphorylase B"/>
    <property type="match status" value="2"/>
</dbReference>
<dbReference type="GO" id="GO:0008713">
    <property type="term" value="F:ADP-heptose-lipopolysaccharide heptosyltransferase activity"/>
    <property type="evidence" value="ECO:0007669"/>
    <property type="project" value="TreeGrafter"/>
</dbReference>
<dbReference type="SUPFAM" id="SSF53756">
    <property type="entry name" value="UDP-Glycosyltransferase/glycogen phosphorylase"/>
    <property type="match status" value="1"/>
</dbReference>
<evidence type="ECO:0000313" key="4">
    <source>
        <dbReference type="Proteomes" id="UP000718593"/>
    </source>
</evidence>
<gene>
    <name evidence="3" type="ORF">HXL68_02545</name>
</gene>
<sequence length="347" mass="38519">MKRLFVLIRDKLVDTVIAFQGLAAYRATHPQDEITVMVHAHYLPLIEHEPGYRFVPYTSSLQAMLWAWRQRLFGRPYDALLVLRGFGKKVGRLARILPAKKRIHFLSRMPDIFQESPPALLAEEDAKQTLIAPVVRALRQVSPGLFAPQALVLPSLSARRTQPRHVVVCPVTDEARKNISPTDVAAMLPGIRRRHPGMPIRILVRTDGEQGFEVEKPILGGEVIAFGSISGLLRELGEAASYYGADTGLYHVAAAMGIPAVIFFGPTQPYKVMLPGQNACAVRLQALGQDHCDMKGCRKPVCLQNAIALWSEGSLAASRYPEHCPLRLKETPAEIMEVRPAQFAERV</sequence>
<dbReference type="GO" id="GO:0009244">
    <property type="term" value="P:lipopolysaccharide core region biosynthetic process"/>
    <property type="evidence" value="ECO:0007669"/>
    <property type="project" value="TreeGrafter"/>
</dbReference>
<dbReference type="PANTHER" id="PTHR30160">
    <property type="entry name" value="TETRAACYLDISACCHARIDE 4'-KINASE-RELATED"/>
    <property type="match status" value="1"/>
</dbReference>